<dbReference type="PANTHER" id="PTHR34547">
    <property type="entry name" value="YACP-LIKE NYN DOMAIN PROTEIN"/>
    <property type="match status" value="1"/>
</dbReference>
<sequence length="448" mass="47991">MSAAVPAEPRPEPDDPALVPVLPEAVRQRVVTLAANVLGGLPGDDVPPVLRRIARFAPQRRARLGATSIAATLSADPLFRQRVAGVIRDAGNDLTAAVAAGTSPAAADPVEVGALAYLLRPDNWIDLVAGSAEAVRNEADRDATEQRVKDAEQRADRAEQARAAAVAEQGRLRAEAADARAELDAARTELRAVQKELRETQRRERRAVDTLSADRGRAARAERDHEAELRRLRAKLADAEAAAASARAHGTKAHAFDDARAWLLLETIRNAARGLVRELALDPVDLTPADFVAETADAPGGERASERALASDDPARLDQLLALPRAHMIVDGYNVTKTGYGELSLEQQRNRLVGALGALAARTGAEVTCVWDGAEPVHGVAPPPRGVRVLFSRKGETADEVIRRLVRAEPDGRVLVVISSDKEVADGTRRHGAYPLSAYTLIRRLARA</sequence>
<organism evidence="2 3">
    <name type="scientific">Actinocatenispora rupis</name>
    <dbReference type="NCBI Taxonomy" id="519421"/>
    <lineage>
        <taxon>Bacteria</taxon>
        <taxon>Bacillati</taxon>
        <taxon>Actinomycetota</taxon>
        <taxon>Actinomycetes</taxon>
        <taxon>Micromonosporales</taxon>
        <taxon>Micromonosporaceae</taxon>
        <taxon>Actinocatenispora</taxon>
    </lineage>
</organism>
<evidence type="ECO:0000256" key="1">
    <source>
        <dbReference type="SAM" id="MobiDB-lite"/>
    </source>
</evidence>
<proteinExistence type="predicted"/>
<accession>A0A8J3JCI6</accession>
<protein>
    <submittedName>
        <fullName evidence="2">RNA-binding protein</fullName>
    </submittedName>
</protein>
<dbReference type="Proteomes" id="UP000612808">
    <property type="component" value="Unassembled WGS sequence"/>
</dbReference>
<feature type="region of interest" description="Disordered" evidence="1">
    <location>
        <begin position="204"/>
        <end position="226"/>
    </location>
</feature>
<dbReference type="EMBL" id="BOMB01000024">
    <property type="protein sequence ID" value="GID13483.1"/>
    <property type="molecule type" value="Genomic_DNA"/>
</dbReference>
<keyword evidence="3" id="KW-1185">Reference proteome</keyword>
<dbReference type="AlphaFoldDB" id="A0A8J3JCI6"/>
<comment type="caution">
    <text evidence="2">The sequence shown here is derived from an EMBL/GenBank/DDBJ whole genome shotgun (WGS) entry which is preliminary data.</text>
</comment>
<reference evidence="2" key="1">
    <citation type="submission" date="2021-01" db="EMBL/GenBank/DDBJ databases">
        <title>Whole genome shotgun sequence of Actinocatenispora rupis NBRC 107355.</title>
        <authorList>
            <person name="Komaki H."/>
            <person name="Tamura T."/>
        </authorList>
    </citation>
    <scope>NUCLEOTIDE SEQUENCE</scope>
    <source>
        <strain evidence="2">NBRC 107355</strain>
    </source>
</reference>
<name>A0A8J3JCI6_9ACTN</name>
<evidence type="ECO:0000313" key="3">
    <source>
        <dbReference type="Proteomes" id="UP000612808"/>
    </source>
</evidence>
<dbReference type="InterPro" id="IPR010298">
    <property type="entry name" value="YacP-like"/>
</dbReference>
<dbReference type="Pfam" id="PF05991">
    <property type="entry name" value="NYN_YacP"/>
    <property type="match status" value="1"/>
</dbReference>
<dbReference type="PANTHER" id="PTHR34547:SF1">
    <property type="entry name" value="YACP-LIKE NYN DOMAIN PROTEIN"/>
    <property type="match status" value="1"/>
</dbReference>
<gene>
    <name evidence="2" type="ORF">Aru02nite_43720</name>
</gene>
<evidence type="ECO:0000313" key="2">
    <source>
        <dbReference type="EMBL" id="GID13483.1"/>
    </source>
</evidence>
<dbReference type="RefSeq" id="WP_203660563.1">
    <property type="nucleotide sequence ID" value="NZ_BAAAZM010000011.1"/>
</dbReference>